<dbReference type="RefSeq" id="WP_157798083.1">
    <property type="nucleotide sequence ID" value="NZ_PGEX01000001.1"/>
</dbReference>
<gene>
    <name evidence="1" type="ORF">BGX16_2879</name>
</gene>
<reference evidence="1 2" key="1">
    <citation type="submission" date="2017-11" db="EMBL/GenBank/DDBJ databases">
        <title>Animal gut microbial communities from fecal samples from Wisconsin, USA.</title>
        <authorList>
            <person name="Neumann A."/>
        </authorList>
    </citation>
    <scope>NUCLEOTIDE SEQUENCE [LARGE SCALE GENOMIC DNA]</scope>
    <source>
        <strain evidence="1 2">UWS3</strain>
    </source>
</reference>
<organism evidence="1 2">
    <name type="scientific">Hallerella succinigenes</name>
    <dbReference type="NCBI Taxonomy" id="1896222"/>
    <lineage>
        <taxon>Bacteria</taxon>
        <taxon>Pseudomonadati</taxon>
        <taxon>Fibrobacterota</taxon>
        <taxon>Fibrobacteria</taxon>
        <taxon>Fibrobacterales</taxon>
        <taxon>Fibrobacteraceae</taxon>
        <taxon>Hallerella</taxon>
    </lineage>
</organism>
<sequence length="56" mass="6265">MNEEIKECNWSKDKIIELAEKVAEVAEFNPIEQSDFSEVVKIFGGSVMGKLTKMGS</sequence>
<comment type="caution">
    <text evidence="1">The sequence shown here is derived from an EMBL/GenBank/DDBJ whole genome shotgun (WGS) entry which is preliminary data.</text>
</comment>
<dbReference type="Proteomes" id="UP000231134">
    <property type="component" value="Unassembled WGS sequence"/>
</dbReference>
<evidence type="ECO:0000313" key="2">
    <source>
        <dbReference type="Proteomes" id="UP000231134"/>
    </source>
</evidence>
<dbReference type="EMBL" id="PGEX01000001">
    <property type="protein sequence ID" value="PJJ42828.1"/>
    <property type="molecule type" value="Genomic_DNA"/>
</dbReference>
<dbReference type="AlphaFoldDB" id="A0A2M9AAX0"/>
<proteinExistence type="predicted"/>
<name>A0A2M9AAX0_9BACT</name>
<keyword evidence="2" id="KW-1185">Reference proteome</keyword>
<evidence type="ECO:0000313" key="1">
    <source>
        <dbReference type="EMBL" id="PJJ42828.1"/>
    </source>
</evidence>
<accession>A0A2M9AAX0</accession>
<protein>
    <submittedName>
        <fullName evidence="1">Uncharacterized protein</fullName>
    </submittedName>
</protein>